<evidence type="ECO:0000256" key="1">
    <source>
        <dbReference type="SAM" id="MobiDB-lite"/>
    </source>
</evidence>
<dbReference type="PROSITE" id="PS50048">
    <property type="entry name" value="ZN2_CY6_FUNGAL_2"/>
    <property type="match status" value="1"/>
</dbReference>
<feature type="domain" description="Zn(2)-C6 fungal-type" evidence="2">
    <location>
        <begin position="24"/>
        <end position="54"/>
    </location>
</feature>
<dbReference type="AlphaFoldDB" id="A0A5C3ENS0"/>
<dbReference type="GO" id="GO:0000981">
    <property type="term" value="F:DNA-binding transcription factor activity, RNA polymerase II-specific"/>
    <property type="evidence" value="ECO:0007669"/>
    <property type="project" value="InterPro"/>
</dbReference>
<dbReference type="EMBL" id="OOIN01000035">
    <property type="protein sequence ID" value="SPO30859.1"/>
    <property type="molecule type" value="Genomic_DNA"/>
</dbReference>
<feature type="compositionally biased region" description="Low complexity" evidence="1">
    <location>
        <begin position="196"/>
        <end position="210"/>
    </location>
</feature>
<dbReference type="OrthoDB" id="2123952at2759"/>
<feature type="region of interest" description="Disordered" evidence="1">
    <location>
        <begin position="140"/>
        <end position="220"/>
    </location>
</feature>
<evidence type="ECO:0000313" key="3">
    <source>
        <dbReference type="EMBL" id="SPO30859.1"/>
    </source>
</evidence>
<dbReference type="CDD" id="cd00067">
    <property type="entry name" value="GAL4"/>
    <property type="match status" value="1"/>
</dbReference>
<name>A0A5C3ENS0_9BASI</name>
<feature type="region of interest" description="Disordered" evidence="1">
    <location>
        <begin position="241"/>
        <end position="266"/>
    </location>
</feature>
<sequence>MPPAANVCSSSSSLEKKRKRVSRACDQCFLKKDRCDGLQPVCTLCVELDRTCTYDRPERKRGPTQGLRPRLEQRIMALETVLGFLLQSITNDVDTASLKKSDESQRQIWRQQGWLNSKVRLELQDLMGLEPNLVTSNVEPFNHPISTQSQNTTAAERQDSDSDYSEVDLSLPASHNPLNPTVHPPSPESSSFTLPLLSSGKGGSSLNRGLVPRGADPNAVLGGFEIEFGGSEQDVDWVRRFVPPSSSSGGGAARRREEADSGHSSN</sequence>
<dbReference type="InterPro" id="IPR036864">
    <property type="entry name" value="Zn2-C6_fun-type_DNA-bd_sf"/>
</dbReference>
<feature type="compositionally biased region" description="Basic and acidic residues" evidence="1">
    <location>
        <begin position="254"/>
        <end position="266"/>
    </location>
</feature>
<dbReference type="SMART" id="SM00066">
    <property type="entry name" value="GAL4"/>
    <property type="match status" value="1"/>
</dbReference>
<dbReference type="PANTHER" id="PTHR47655">
    <property type="entry name" value="QUINIC ACID UTILIZATION ACTIVATOR"/>
    <property type="match status" value="1"/>
</dbReference>
<evidence type="ECO:0000313" key="4">
    <source>
        <dbReference type="Proteomes" id="UP000324022"/>
    </source>
</evidence>
<proteinExistence type="predicted"/>
<dbReference type="SUPFAM" id="SSF57701">
    <property type="entry name" value="Zn2/Cys6 DNA-binding domain"/>
    <property type="match status" value="1"/>
</dbReference>
<protein>
    <recommendedName>
        <fullName evidence="2">Zn(2)-C6 fungal-type domain-containing protein</fullName>
    </recommendedName>
</protein>
<keyword evidence="4" id="KW-1185">Reference proteome</keyword>
<accession>A0A5C3ENS0</accession>
<dbReference type="Gene3D" id="4.10.240.10">
    <property type="entry name" value="Zn(2)-C6 fungal-type DNA-binding domain"/>
    <property type="match status" value="1"/>
</dbReference>
<feature type="compositionally biased region" description="Polar residues" evidence="1">
    <location>
        <begin position="140"/>
        <end position="155"/>
    </location>
</feature>
<gene>
    <name evidence="3" type="ORF">UTRI_05519_B</name>
</gene>
<dbReference type="Pfam" id="PF00172">
    <property type="entry name" value="Zn_clus"/>
    <property type="match status" value="1"/>
</dbReference>
<dbReference type="InterPro" id="IPR052783">
    <property type="entry name" value="Metabolic/Drug-Res_Regulator"/>
</dbReference>
<evidence type="ECO:0000259" key="2">
    <source>
        <dbReference type="PROSITE" id="PS50048"/>
    </source>
</evidence>
<dbReference type="Proteomes" id="UP000324022">
    <property type="component" value="Unassembled WGS sequence"/>
</dbReference>
<dbReference type="GO" id="GO:0008270">
    <property type="term" value="F:zinc ion binding"/>
    <property type="evidence" value="ECO:0007669"/>
    <property type="project" value="InterPro"/>
</dbReference>
<organism evidence="3 4">
    <name type="scientific">Ustilago trichophora</name>
    <dbReference type="NCBI Taxonomy" id="86804"/>
    <lineage>
        <taxon>Eukaryota</taxon>
        <taxon>Fungi</taxon>
        <taxon>Dikarya</taxon>
        <taxon>Basidiomycota</taxon>
        <taxon>Ustilaginomycotina</taxon>
        <taxon>Ustilaginomycetes</taxon>
        <taxon>Ustilaginales</taxon>
        <taxon>Ustilaginaceae</taxon>
        <taxon>Ustilago</taxon>
    </lineage>
</organism>
<dbReference type="InterPro" id="IPR001138">
    <property type="entry name" value="Zn2Cys6_DnaBD"/>
</dbReference>
<reference evidence="3 4" key="1">
    <citation type="submission" date="2018-03" db="EMBL/GenBank/DDBJ databases">
        <authorList>
            <person name="Guldener U."/>
        </authorList>
    </citation>
    <scope>NUCLEOTIDE SEQUENCE [LARGE SCALE GENOMIC DNA]</scope>
    <source>
        <strain evidence="3 4">NBRC100155</strain>
    </source>
</reference>